<evidence type="ECO:0000256" key="4">
    <source>
        <dbReference type="ARBA" id="ARBA00022679"/>
    </source>
</evidence>
<dbReference type="GO" id="GO:0016831">
    <property type="term" value="F:carboxy-lyase activity"/>
    <property type="evidence" value="ECO:0007669"/>
    <property type="project" value="TreeGrafter"/>
</dbReference>
<feature type="binding site" evidence="7">
    <location>
        <position position="157"/>
    </location>
    <ligand>
        <name>dimethylallyl phosphate</name>
        <dbReference type="ChEBI" id="CHEBI:88052"/>
    </ligand>
</feature>
<comment type="catalytic activity">
    <reaction evidence="5 7">
        <text>dimethylallyl phosphate + FMNH2 = prenylated FMNH2 + phosphate</text>
        <dbReference type="Rhea" id="RHEA:37743"/>
        <dbReference type="ChEBI" id="CHEBI:43474"/>
        <dbReference type="ChEBI" id="CHEBI:57618"/>
        <dbReference type="ChEBI" id="CHEBI:87467"/>
        <dbReference type="ChEBI" id="CHEBI:88052"/>
        <dbReference type="EC" id="2.5.1.129"/>
    </reaction>
</comment>
<comment type="caution">
    <text evidence="10">The sequence shown here is derived from an EMBL/GenBank/DDBJ whole genome shotgun (WGS) entry which is preliminary data.</text>
</comment>
<evidence type="ECO:0000256" key="8">
    <source>
        <dbReference type="SAM" id="MobiDB-lite"/>
    </source>
</evidence>
<dbReference type="EMBL" id="WNKV01000001">
    <property type="protein sequence ID" value="MTW14867.1"/>
    <property type="molecule type" value="Genomic_DNA"/>
</dbReference>
<dbReference type="HAMAP" id="MF_01984">
    <property type="entry name" value="ubiX_pad"/>
    <property type="match status" value="1"/>
</dbReference>
<protein>
    <recommendedName>
        <fullName evidence="7">Flavin prenyltransferase UbiX</fullName>
        <ecNumber evidence="7">2.5.1.129</ecNumber>
    </recommendedName>
</protein>
<proteinExistence type="inferred from homology"/>
<evidence type="ECO:0000313" key="11">
    <source>
        <dbReference type="Proteomes" id="UP000438991"/>
    </source>
</evidence>
<feature type="domain" description="Flavoprotein" evidence="9">
    <location>
        <begin position="8"/>
        <end position="177"/>
    </location>
</feature>
<comment type="similarity">
    <text evidence="6 7">Belongs to the UbiX/PAD1 family.</text>
</comment>
<dbReference type="FunFam" id="3.40.50.1950:FF:000001">
    <property type="entry name" value="Flavin prenyltransferase UbiX"/>
    <property type="match status" value="1"/>
</dbReference>
<dbReference type="Gene3D" id="3.40.50.1950">
    <property type="entry name" value="Flavin prenyltransferase-like"/>
    <property type="match status" value="1"/>
</dbReference>
<feature type="compositionally biased region" description="Acidic residues" evidence="8">
    <location>
        <begin position="199"/>
        <end position="212"/>
    </location>
</feature>
<comment type="caution">
    <text evidence="7">Lacks conserved residue(s) required for the propagation of feature annotation.</text>
</comment>
<feature type="binding site" evidence="7">
    <location>
        <begin position="92"/>
        <end position="95"/>
    </location>
    <ligand>
        <name>FMN</name>
        <dbReference type="ChEBI" id="CHEBI:58210"/>
    </ligand>
</feature>
<evidence type="ECO:0000256" key="3">
    <source>
        <dbReference type="ARBA" id="ARBA00022643"/>
    </source>
</evidence>
<feature type="binding site" evidence="7">
    <location>
        <position position="173"/>
    </location>
    <ligand>
        <name>dimethylallyl phosphate</name>
        <dbReference type="ChEBI" id="CHEBI:88052"/>
    </ligand>
</feature>
<dbReference type="SUPFAM" id="SSF52507">
    <property type="entry name" value="Homo-oligomeric flavin-containing Cys decarboxylases, HFCD"/>
    <property type="match status" value="1"/>
</dbReference>
<evidence type="ECO:0000313" key="10">
    <source>
        <dbReference type="EMBL" id="MTW14867.1"/>
    </source>
</evidence>
<dbReference type="InterPro" id="IPR004507">
    <property type="entry name" value="UbiX-like"/>
</dbReference>
<evidence type="ECO:0000256" key="5">
    <source>
        <dbReference type="ARBA" id="ARBA00050612"/>
    </source>
</evidence>
<evidence type="ECO:0000256" key="1">
    <source>
        <dbReference type="ARBA" id="ARBA00022602"/>
    </source>
</evidence>
<name>A0A9X5AQ72_9BRAD</name>
<dbReference type="NCBIfam" id="NF004685">
    <property type="entry name" value="PRK06029.1"/>
    <property type="match status" value="1"/>
</dbReference>
<evidence type="ECO:0000259" key="9">
    <source>
        <dbReference type="Pfam" id="PF02441"/>
    </source>
</evidence>
<dbReference type="Proteomes" id="UP000438991">
    <property type="component" value="Unassembled WGS sequence"/>
</dbReference>
<feature type="binding site" evidence="7">
    <location>
        <begin position="15"/>
        <end position="17"/>
    </location>
    <ligand>
        <name>FMN</name>
        <dbReference type="ChEBI" id="CHEBI:58210"/>
    </ligand>
</feature>
<feature type="region of interest" description="Disordered" evidence="8">
    <location>
        <begin position="191"/>
        <end position="212"/>
    </location>
</feature>
<comment type="function">
    <text evidence="7">Flavin prenyltransferase that catalyzes the synthesis of the prenylated FMN cofactor (prenyl-FMN) for 4-hydroxy-3-polyprenylbenzoic acid decarboxylase UbiD. The prenyltransferase is metal-independent and links a dimethylallyl moiety from dimethylallyl monophosphate (DMAP) to the flavin N5 and C6 atoms of FMN.</text>
</comment>
<dbReference type="RefSeq" id="WP_155478332.1">
    <property type="nucleotide sequence ID" value="NZ_WNKV01000001.1"/>
</dbReference>
<keyword evidence="4 7" id="KW-0808">Transferase</keyword>
<dbReference type="InterPro" id="IPR036551">
    <property type="entry name" value="Flavin_trans-like"/>
</dbReference>
<keyword evidence="3 7" id="KW-0288">FMN</keyword>
<organism evidence="10 11">
    <name type="scientific">Rhodoplanes serenus</name>
    <dbReference type="NCBI Taxonomy" id="200615"/>
    <lineage>
        <taxon>Bacteria</taxon>
        <taxon>Pseudomonadati</taxon>
        <taxon>Pseudomonadota</taxon>
        <taxon>Alphaproteobacteria</taxon>
        <taxon>Hyphomicrobiales</taxon>
        <taxon>Nitrobacteraceae</taxon>
        <taxon>Rhodoplanes</taxon>
    </lineage>
</organism>
<dbReference type="GO" id="GO:0106141">
    <property type="term" value="F:flavin prenyltransferase activity"/>
    <property type="evidence" value="ECO:0007669"/>
    <property type="project" value="UniProtKB-EC"/>
</dbReference>
<dbReference type="PANTHER" id="PTHR43374:SF1">
    <property type="entry name" value="FLAVIN PRENYLTRANSFERASE PAD1, MITOCHONDRIAL"/>
    <property type="match status" value="1"/>
</dbReference>
<keyword evidence="2 7" id="KW-0285">Flavoprotein</keyword>
<dbReference type="PANTHER" id="PTHR43374">
    <property type="entry name" value="FLAVIN PRENYLTRANSFERASE"/>
    <property type="match status" value="1"/>
</dbReference>
<dbReference type="EC" id="2.5.1.129" evidence="7"/>
<feature type="binding site" evidence="7">
    <location>
        <position position="41"/>
    </location>
    <ligand>
        <name>FMN</name>
        <dbReference type="ChEBI" id="CHEBI:58210"/>
    </ligand>
</feature>
<evidence type="ECO:0000256" key="2">
    <source>
        <dbReference type="ARBA" id="ARBA00022630"/>
    </source>
</evidence>
<gene>
    <name evidence="7" type="primary">ubiX</name>
    <name evidence="10" type="ORF">GJ689_01365</name>
</gene>
<sequence>MPATTPRRLIVGISGASGIVYGVRLLALLRRTAVETHVVVSRAAKVTLALETELALADLHDLADVVYQPGDIGAAISSGSFRTAGMIVCPCSMRTLAEIANGITASLLTRAADVVLKERRRLVLVARETPLHLGHLRNMAAVTEMGAIVYPPVPAMYARPASIDEMIDHTVGRVLDLFDIDVGTVRRWRETADVPAQDEPAEDAPEEMPDGA</sequence>
<dbReference type="InterPro" id="IPR003382">
    <property type="entry name" value="Flavoprotein"/>
</dbReference>
<evidence type="ECO:0000256" key="6">
    <source>
        <dbReference type="ARBA" id="ARBA00060793"/>
    </source>
</evidence>
<dbReference type="NCBIfam" id="TIGR00421">
    <property type="entry name" value="ubiX_pad"/>
    <property type="match status" value="1"/>
</dbReference>
<dbReference type="Pfam" id="PF02441">
    <property type="entry name" value="Flavoprotein"/>
    <property type="match status" value="1"/>
</dbReference>
<feature type="binding site" evidence="7">
    <location>
        <position position="127"/>
    </location>
    <ligand>
        <name>FMN</name>
        <dbReference type="ChEBI" id="CHEBI:58210"/>
    </ligand>
</feature>
<keyword evidence="1 7" id="KW-0637">Prenyltransferase</keyword>
<dbReference type="AlphaFoldDB" id="A0A9X5AQ72"/>
<accession>A0A9X5AQ72</accession>
<evidence type="ECO:0000256" key="7">
    <source>
        <dbReference type="HAMAP-Rule" id="MF_01984"/>
    </source>
</evidence>
<reference evidence="10 11" key="1">
    <citation type="submission" date="2019-11" db="EMBL/GenBank/DDBJ databases">
        <title>Whole-genome sequence of Rhodoplanes serenus DSM 18633, type strain.</title>
        <authorList>
            <person name="Kyndt J.A."/>
            <person name="Meyer T.E."/>
        </authorList>
    </citation>
    <scope>NUCLEOTIDE SEQUENCE [LARGE SCALE GENOMIC DNA]</scope>
    <source>
        <strain evidence="10 11">DSM 18633</strain>
    </source>
</reference>